<evidence type="ECO:0000256" key="6">
    <source>
        <dbReference type="ARBA" id="ARBA00023136"/>
    </source>
</evidence>
<dbReference type="SUPFAM" id="SSF81321">
    <property type="entry name" value="Family A G protein-coupled receptor-like"/>
    <property type="match status" value="1"/>
</dbReference>
<dbReference type="PROSITE" id="PS50262">
    <property type="entry name" value="G_PROTEIN_RECEP_F1_2"/>
    <property type="match status" value="1"/>
</dbReference>
<evidence type="ECO:0000256" key="5">
    <source>
        <dbReference type="ARBA" id="ARBA00023040"/>
    </source>
</evidence>
<reference evidence="11 12" key="1">
    <citation type="submission" date="2019-01" db="EMBL/GenBank/DDBJ databases">
        <title>A draft genome assembly of the solar-powered sea slug Elysia chlorotica.</title>
        <authorList>
            <person name="Cai H."/>
            <person name="Li Q."/>
            <person name="Fang X."/>
            <person name="Li J."/>
            <person name="Curtis N.E."/>
            <person name="Altenburger A."/>
            <person name="Shibata T."/>
            <person name="Feng M."/>
            <person name="Maeda T."/>
            <person name="Schwartz J.A."/>
            <person name="Shigenobu S."/>
            <person name="Lundholm N."/>
            <person name="Nishiyama T."/>
            <person name="Yang H."/>
            <person name="Hasebe M."/>
            <person name="Li S."/>
            <person name="Pierce S.K."/>
            <person name="Wang J."/>
        </authorList>
    </citation>
    <scope>NUCLEOTIDE SEQUENCE [LARGE SCALE GENOMIC DNA]</scope>
    <source>
        <strain evidence="11">EC2010</strain>
        <tissue evidence="11">Whole organism of an adult</tissue>
    </source>
</reference>
<keyword evidence="3 9" id="KW-0812">Transmembrane</keyword>
<feature type="transmembrane region" description="Helical" evidence="9">
    <location>
        <begin position="172"/>
        <end position="193"/>
    </location>
</feature>
<evidence type="ECO:0000256" key="4">
    <source>
        <dbReference type="ARBA" id="ARBA00022989"/>
    </source>
</evidence>
<evidence type="ECO:0000256" key="8">
    <source>
        <dbReference type="ARBA" id="ARBA00023224"/>
    </source>
</evidence>
<dbReference type="InterPro" id="IPR017452">
    <property type="entry name" value="GPCR_Rhodpsn_7TM"/>
</dbReference>
<keyword evidence="2" id="KW-1003">Cell membrane</keyword>
<feature type="domain" description="G-protein coupled receptors family 1 profile" evidence="10">
    <location>
        <begin position="220"/>
        <end position="323"/>
    </location>
</feature>
<sequence>MAHANLSLLGESDTYYSNHSTCSYSVAVVDCNNTRNTDVLCDNHIKYFTFVLRVCLCPLLSACSIIVGLMNIIVFSNLNLKDILNRNFLILSVGDALQGLFSLSKHICFVLNWFGFCFRDFSYSKLFTLFDVANTFALITSNTTTTVIAVVRCCCATMPFAVRKHLTATRQLAAILIPLGACMAITIYAATVNSLENLFLKGDISVVWDLSRLGLNTSFLIIIFISMIILIRAVQKSARCQQRVSDRPSNEHRSVREGRVMRGVILVLAIYTVSNVLIIPIATIRLFMPELRQPGHATDAIVYLMGLSVTLVEINTTVNFFVYYVNDLRFRRVVHKLLRRT</sequence>
<feature type="transmembrane region" description="Helical" evidence="9">
    <location>
        <begin position="136"/>
        <end position="160"/>
    </location>
</feature>
<dbReference type="EMBL" id="RQTK01000479">
    <property type="protein sequence ID" value="RUS78978.1"/>
    <property type="molecule type" value="Genomic_DNA"/>
</dbReference>
<dbReference type="SMART" id="SM01381">
    <property type="entry name" value="7TM_GPCR_Srsx"/>
    <property type="match status" value="1"/>
</dbReference>
<keyword evidence="7" id="KW-0675">Receptor</keyword>
<evidence type="ECO:0000313" key="12">
    <source>
        <dbReference type="Proteomes" id="UP000271974"/>
    </source>
</evidence>
<evidence type="ECO:0000256" key="9">
    <source>
        <dbReference type="SAM" id="Phobius"/>
    </source>
</evidence>
<dbReference type="GO" id="GO:0004930">
    <property type="term" value="F:G protein-coupled receptor activity"/>
    <property type="evidence" value="ECO:0007669"/>
    <property type="project" value="UniProtKB-KW"/>
</dbReference>
<comment type="caution">
    <text evidence="11">The sequence shown here is derived from an EMBL/GenBank/DDBJ whole genome shotgun (WGS) entry which is preliminary data.</text>
</comment>
<evidence type="ECO:0000256" key="7">
    <source>
        <dbReference type="ARBA" id="ARBA00023170"/>
    </source>
</evidence>
<feature type="transmembrane region" description="Helical" evidence="9">
    <location>
        <begin position="213"/>
        <end position="234"/>
    </location>
</feature>
<feature type="transmembrane region" description="Helical" evidence="9">
    <location>
        <begin position="50"/>
        <end position="76"/>
    </location>
</feature>
<evidence type="ECO:0000259" key="10">
    <source>
        <dbReference type="PROSITE" id="PS50262"/>
    </source>
</evidence>
<evidence type="ECO:0000256" key="2">
    <source>
        <dbReference type="ARBA" id="ARBA00022475"/>
    </source>
</evidence>
<dbReference type="Proteomes" id="UP000271974">
    <property type="component" value="Unassembled WGS sequence"/>
</dbReference>
<feature type="transmembrane region" description="Helical" evidence="9">
    <location>
        <begin position="263"/>
        <end position="288"/>
    </location>
</feature>
<dbReference type="InterPro" id="IPR000276">
    <property type="entry name" value="GPCR_Rhodpsn"/>
</dbReference>
<feature type="transmembrane region" description="Helical" evidence="9">
    <location>
        <begin position="300"/>
        <end position="325"/>
    </location>
</feature>
<keyword evidence="8" id="KW-0807">Transducer</keyword>
<name>A0A3S0ZND6_ELYCH</name>
<keyword evidence="4 9" id="KW-1133">Transmembrane helix</keyword>
<proteinExistence type="predicted"/>
<organism evidence="11 12">
    <name type="scientific">Elysia chlorotica</name>
    <name type="common">Eastern emerald elysia</name>
    <name type="synonym">Sea slug</name>
    <dbReference type="NCBI Taxonomy" id="188477"/>
    <lineage>
        <taxon>Eukaryota</taxon>
        <taxon>Metazoa</taxon>
        <taxon>Spiralia</taxon>
        <taxon>Lophotrochozoa</taxon>
        <taxon>Mollusca</taxon>
        <taxon>Gastropoda</taxon>
        <taxon>Heterobranchia</taxon>
        <taxon>Euthyneura</taxon>
        <taxon>Panpulmonata</taxon>
        <taxon>Sacoglossa</taxon>
        <taxon>Placobranchoidea</taxon>
        <taxon>Plakobranchidae</taxon>
        <taxon>Elysia</taxon>
    </lineage>
</organism>
<dbReference type="InterPro" id="IPR050569">
    <property type="entry name" value="TAAR"/>
</dbReference>
<dbReference type="PANTHER" id="PTHR24249:SF372">
    <property type="entry name" value="G-PROTEIN COUPLED RECEPTORS FAMILY 1 PROFILE DOMAIN-CONTAINING PROTEIN"/>
    <property type="match status" value="1"/>
</dbReference>
<comment type="subcellular location">
    <subcellularLocation>
        <location evidence="1">Cell membrane</location>
        <topology evidence="1">Multi-pass membrane protein</topology>
    </subcellularLocation>
</comment>
<keyword evidence="12" id="KW-1185">Reference proteome</keyword>
<dbReference type="Gene3D" id="1.20.1070.10">
    <property type="entry name" value="Rhodopsin 7-helix transmembrane proteins"/>
    <property type="match status" value="1"/>
</dbReference>
<gene>
    <name evidence="11" type="ORF">EGW08_013280</name>
</gene>
<dbReference type="GO" id="GO:0005886">
    <property type="term" value="C:plasma membrane"/>
    <property type="evidence" value="ECO:0007669"/>
    <property type="project" value="UniProtKB-SubCell"/>
</dbReference>
<protein>
    <recommendedName>
        <fullName evidence="10">G-protein coupled receptors family 1 profile domain-containing protein</fullName>
    </recommendedName>
</protein>
<evidence type="ECO:0000256" key="3">
    <source>
        <dbReference type="ARBA" id="ARBA00022692"/>
    </source>
</evidence>
<dbReference type="OrthoDB" id="6080945at2759"/>
<evidence type="ECO:0000313" key="11">
    <source>
        <dbReference type="EMBL" id="RUS78978.1"/>
    </source>
</evidence>
<keyword evidence="5" id="KW-0297">G-protein coupled receptor</keyword>
<evidence type="ECO:0000256" key="1">
    <source>
        <dbReference type="ARBA" id="ARBA00004651"/>
    </source>
</evidence>
<accession>A0A3S0ZND6</accession>
<dbReference type="AlphaFoldDB" id="A0A3S0ZND6"/>
<dbReference type="PANTHER" id="PTHR24249">
    <property type="entry name" value="HISTAMINE RECEPTOR-RELATED G-PROTEIN COUPLED RECEPTOR"/>
    <property type="match status" value="1"/>
</dbReference>
<keyword evidence="6 9" id="KW-0472">Membrane</keyword>